<reference evidence="1" key="1">
    <citation type="submission" date="2019-09" db="EMBL/GenBank/DDBJ databases">
        <title>Draft genome information of white flower Hibiscus syriacus.</title>
        <authorList>
            <person name="Kim Y.-M."/>
        </authorList>
    </citation>
    <scope>NUCLEOTIDE SEQUENCE [LARGE SCALE GENOMIC DNA]</scope>
    <source>
        <strain evidence="1">YM2019G1</strain>
    </source>
</reference>
<dbReference type="EMBL" id="VEPZ02001681">
    <property type="protein sequence ID" value="KAE8663346.1"/>
    <property type="molecule type" value="Genomic_DNA"/>
</dbReference>
<protein>
    <submittedName>
        <fullName evidence="1">Uncharacterized protein</fullName>
    </submittedName>
</protein>
<proteinExistence type="predicted"/>
<sequence>MWLCLRRLKAEGKEGVELGQYVNLLLTKWMKELEKIFYGNIVAYDAPSLPEATKEELREVIWSRYPRLFKPDAMHRHHFAAAALRAVLACSYLGYAVIINRRVGCGVDSFYFQVCVEFNGHCTTESLRFSLQVMERYVRREVSCLSLTDKSAMFSGNFMFTPIGSRSPDPTKGRKK</sequence>
<organism evidence="1 2">
    <name type="scientific">Hibiscus syriacus</name>
    <name type="common">Rose of Sharon</name>
    <dbReference type="NCBI Taxonomy" id="106335"/>
    <lineage>
        <taxon>Eukaryota</taxon>
        <taxon>Viridiplantae</taxon>
        <taxon>Streptophyta</taxon>
        <taxon>Embryophyta</taxon>
        <taxon>Tracheophyta</taxon>
        <taxon>Spermatophyta</taxon>
        <taxon>Magnoliopsida</taxon>
        <taxon>eudicotyledons</taxon>
        <taxon>Gunneridae</taxon>
        <taxon>Pentapetalae</taxon>
        <taxon>rosids</taxon>
        <taxon>malvids</taxon>
        <taxon>Malvales</taxon>
        <taxon>Malvaceae</taxon>
        <taxon>Malvoideae</taxon>
        <taxon>Hibiscus</taxon>
    </lineage>
</organism>
<dbReference type="Proteomes" id="UP000436088">
    <property type="component" value="Unassembled WGS sequence"/>
</dbReference>
<dbReference type="AlphaFoldDB" id="A0A6A2XMW3"/>
<comment type="caution">
    <text evidence="1">The sequence shown here is derived from an EMBL/GenBank/DDBJ whole genome shotgun (WGS) entry which is preliminary data.</text>
</comment>
<evidence type="ECO:0000313" key="2">
    <source>
        <dbReference type="Proteomes" id="UP000436088"/>
    </source>
</evidence>
<dbReference type="InterPro" id="IPR007129">
    <property type="entry name" value="Ubiqinol_cyt_c_chaperone_CPB3"/>
</dbReference>
<evidence type="ECO:0000313" key="1">
    <source>
        <dbReference type="EMBL" id="KAE8663346.1"/>
    </source>
</evidence>
<name>A0A6A2XMW3_HIBSY</name>
<dbReference type="GO" id="GO:0034551">
    <property type="term" value="P:mitochondrial respiratory chain complex III assembly"/>
    <property type="evidence" value="ECO:0007669"/>
    <property type="project" value="TreeGrafter"/>
</dbReference>
<gene>
    <name evidence="1" type="ORF">F3Y22_tig00112988pilonHSYRG00175</name>
</gene>
<keyword evidence="2" id="KW-1185">Reference proteome</keyword>
<accession>A0A6A2XMW3</accession>
<dbReference type="PANTHER" id="PTHR12184">
    <property type="entry name" value="UBIQUINOL-CYTOCHROME C REDUCTASE COMPLEX ASSEMBLY FACTOR 1 FAMILY MEMBER"/>
    <property type="match status" value="1"/>
</dbReference>
<dbReference type="PANTHER" id="PTHR12184:SF1">
    <property type="entry name" value="UBIQUINOL-CYTOCHROME-C REDUCTASE COMPLEX ASSEMBLY FACTOR 1"/>
    <property type="match status" value="1"/>
</dbReference>
<dbReference type="GO" id="GO:0005739">
    <property type="term" value="C:mitochondrion"/>
    <property type="evidence" value="ECO:0007669"/>
    <property type="project" value="TreeGrafter"/>
</dbReference>